<dbReference type="AlphaFoldDB" id="A0A5C4M9K5"/>
<evidence type="ECO:0000313" key="3">
    <source>
        <dbReference type="Proteomes" id="UP000306740"/>
    </source>
</evidence>
<dbReference type="EMBL" id="VDFR01000229">
    <property type="protein sequence ID" value="TNC29850.1"/>
    <property type="molecule type" value="Genomic_DNA"/>
</dbReference>
<dbReference type="EMBL" id="VDFR01000129">
    <property type="protein sequence ID" value="TNC37101.1"/>
    <property type="molecule type" value="Genomic_DNA"/>
</dbReference>
<proteinExistence type="predicted"/>
<dbReference type="RefSeq" id="WP_139106809.1">
    <property type="nucleotide sequence ID" value="NZ_VDFR01000129.1"/>
</dbReference>
<gene>
    <name evidence="2" type="ORF">FHE65_25325</name>
    <name evidence="1" type="ORF">FHE65_33400</name>
</gene>
<organism evidence="1 3">
    <name type="scientific">Mumia zhuanghuii</name>
    <dbReference type="NCBI Taxonomy" id="2585211"/>
    <lineage>
        <taxon>Bacteria</taxon>
        <taxon>Bacillati</taxon>
        <taxon>Actinomycetota</taxon>
        <taxon>Actinomycetes</taxon>
        <taxon>Propionibacteriales</taxon>
        <taxon>Nocardioidaceae</taxon>
        <taxon>Mumia</taxon>
    </lineage>
</organism>
<evidence type="ECO:0008006" key="4">
    <source>
        <dbReference type="Google" id="ProtNLM"/>
    </source>
</evidence>
<dbReference type="OrthoDB" id="3790940at2"/>
<comment type="caution">
    <text evidence="1">The sequence shown here is derived from an EMBL/GenBank/DDBJ whole genome shotgun (WGS) entry which is preliminary data.</text>
</comment>
<protein>
    <recommendedName>
        <fullName evidence="4">Excreted virulence factor EspC, type VII ESX diderm</fullName>
    </recommendedName>
</protein>
<name>A0A5C4M9K5_9ACTN</name>
<dbReference type="Proteomes" id="UP000306740">
    <property type="component" value="Unassembled WGS sequence"/>
</dbReference>
<accession>A0A5C4M9K5</accession>
<evidence type="ECO:0000313" key="1">
    <source>
        <dbReference type="EMBL" id="TNC29850.1"/>
    </source>
</evidence>
<reference evidence="1 3" key="1">
    <citation type="submission" date="2019-05" db="EMBL/GenBank/DDBJ databases">
        <title>Mumia sp. nov., isolated from the intestinal contents of plateau pika (Ochotona curzoniae) in the Qinghai-Tibet plateau of China.</title>
        <authorList>
            <person name="Tian Z."/>
        </authorList>
    </citation>
    <scope>NUCLEOTIDE SEQUENCE [LARGE SCALE GENOMIC DNA]</scope>
    <source>
        <strain evidence="3">527</strain>
        <strain evidence="1">Z527</strain>
    </source>
</reference>
<sequence>MDDLQVATAELRALDTRLTTLSDRLRSTDGAASYGKDDLAHDDVIDAMDTFRKNWDDNRDHLADKLLKLGELATQTADGFEEADEKLAAQLVKAIEEAKKKP</sequence>
<evidence type="ECO:0000313" key="2">
    <source>
        <dbReference type="EMBL" id="TNC37101.1"/>
    </source>
</evidence>